<dbReference type="GO" id="GO:0008270">
    <property type="term" value="F:zinc ion binding"/>
    <property type="evidence" value="ECO:0007669"/>
    <property type="project" value="TreeGrafter"/>
</dbReference>
<evidence type="ECO:0000313" key="2">
    <source>
        <dbReference type="EMBL" id="CVK33459.1"/>
    </source>
</evidence>
<dbReference type="InterPro" id="IPR004392">
    <property type="entry name" value="Hyd_mat_HypB"/>
</dbReference>
<dbReference type="PIRSF" id="PIRSF005624">
    <property type="entry name" value="Ni-bind_GTPase"/>
    <property type="match status" value="1"/>
</dbReference>
<dbReference type="RefSeq" id="WP_014867644.1">
    <property type="nucleotide sequence ID" value="NZ_BSDU01000001.1"/>
</dbReference>
<dbReference type="GO" id="GO:0051604">
    <property type="term" value="P:protein maturation"/>
    <property type="evidence" value="ECO:0007669"/>
    <property type="project" value="InterPro"/>
</dbReference>
<dbReference type="PANTHER" id="PTHR30134">
    <property type="entry name" value="HYDROGENASE PROTEIN ASSEMBLY PROTEIN, NICKEL CHAPERONE"/>
    <property type="match status" value="1"/>
</dbReference>
<dbReference type="Proteomes" id="UP000737555">
    <property type="component" value="Unassembled WGS sequence"/>
</dbReference>
<reference evidence="2 4" key="1">
    <citation type="submission" date="2016-01" db="EMBL/GenBank/DDBJ databases">
        <authorList>
            <person name="Manzoor S."/>
        </authorList>
    </citation>
    <scope>NUCLEOTIDE SEQUENCE [LARGE SCALE GENOMIC DNA]</scope>
    <source>
        <strain evidence="2">Methanoculleus sp MAB1</strain>
    </source>
</reference>
<evidence type="ECO:0000313" key="4">
    <source>
        <dbReference type="Proteomes" id="UP000069850"/>
    </source>
</evidence>
<evidence type="ECO:0000313" key="3">
    <source>
        <dbReference type="EMBL" id="NQS77283.1"/>
    </source>
</evidence>
<dbReference type="EMBL" id="JABMJE010000007">
    <property type="protein sequence ID" value="NQS77283.1"/>
    <property type="molecule type" value="Genomic_DNA"/>
</dbReference>
<dbReference type="OMA" id="DMCPDHF"/>
<dbReference type="InterPro" id="IPR003495">
    <property type="entry name" value="CobW/HypB/UreG_nucleotide-bd"/>
</dbReference>
<dbReference type="GO" id="GO:0016151">
    <property type="term" value="F:nickel cation binding"/>
    <property type="evidence" value="ECO:0007669"/>
    <property type="project" value="InterPro"/>
</dbReference>
<dbReference type="AlphaFoldDB" id="A0A0X3BNJ4"/>
<evidence type="ECO:0000259" key="1">
    <source>
        <dbReference type="Pfam" id="PF02492"/>
    </source>
</evidence>
<dbReference type="OrthoDB" id="52948at2157"/>
<gene>
    <name evidence="3" type="ORF">HQQ74_00970</name>
    <name evidence="2" type="ORF">MMAB1_2246</name>
</gene>
<feature type="domain" description="CobW/HypB/UreG nucleotide-binding" evidence="1">
    <location>
        <begin position="4"/>
        <end position="164"/>
    </location>
</feature>
<protein>
    <recommendedName>
        <fullName evidence="1">CobW/HypB/UreG nucleotide-binding domain-containing protein</fullName>
    </recommendedName>
</protein>
<dbReference type="Gene3D" id="3.40.50.300">
    <property type="entry name" value="P-loop containing nucleotide triphosphate hydrolases"/>
    <property type="match status" value="1"/>
</dbReference>
<dbReference type="SUPFAM" id="SSF52540">
    <property type="entry name" value="P-loop containing nucleoside triphosphate hydrolases"/>
    <property type="match status" value="1"/>
</dbReference>
<dbReference type="InterPro" id="IPR027417">
    <property type="entry name" value="P-loop_NTPase"/>
</dbReference>
<organism evidence="2 4">
    <name type="scientific">Methanoculleus bourgensis</name>
    <dbReference type="NCBI Taxonomy" id="83986"/>
    <lineage>
        <taxon>Archaea</taxon>
        <taxon>Methanobacteriati</taxon>
        <taxon>Methanobacteriota</taxon>
        <taxon>Stenosarchaea group</taxon>
        <taxon>Methanomicrobia</taxon>
        <taxon>Methanomicrobiales</taxon>
        <taxon>Methanomicrobiaceae</taxon>
        <taxon>Methanoculleus</taxon>
    </lineage>
</organism>
<dbReference type="GeneID" id="13355158"/>
<dbReference type="EMBL" id="LT158599">
    <property type="protein sequence ID" value="CVK33459.1"/>
    <property type="molecule type" value="Genomic_DNA"/>
</dbReference>
<sequence>MKLITVAGPPSSGKTSVILKTIAALGLPKGSVGVVKFDSLTSFDYQRYDEQQIPNQTAFAGKICPDHFFVSNVEGAVEWGMKKGLSVLVTESAGLCNRCSPYVNGILSVCVIDNLSGVNTPRKIGPMLKYADIVVVTKGDVVSQAEREVFAFNIREVNASATVLFVNGITGQGAFMLARYWQDALDIQTLRDRNLRFTMPAAICSYCTGETLIGEMYQMGMVKRVEFDDA</sequence>
<dbReference type="Pfam" id="PF02492">
    <property type="entry name" value="cobW"/>
    <property type="match status" value="1"/>
</dbReference>
<dbReference type="GO" id="GO:0003924">
    <property type="term" value="F:GTPase activity"/>
    <property type="evidence" value="ECO:0007669"/>
    <property type="project" value="InterPro"/>
</dbReference>
<accession>A0A0X3BNJ4</accession>
<reference evidence="3" key="2">
    <citation type="submission" date="2020-05" db="EMBL/GenBank/DDBJ databases">
        <title>The first insight into the ecology of ammonia-tolerant syntrophic propionate oxidizing bacteria.</title>
        <authorList>
            <person name="Singh A."/>
            <person name="Schnurer A."/>
            <person name="Westerholm M."/>
        </authorList>
    </citation>
    <scope>NUCLEOTIDE SEQUENCE</scope>
    <source>
        <strain evidence="3">MAG54</strain>
    </source>
</reference>
<name>A0A0X3BNJ4_9EURY</name>
<dbReference type="Proteomes" id="UP000069850">
    <property type="component" value="Chromosome 1"/>
</dbReference>
<proteinExistence type="predicted"/>
<dbReference type="PANTHER" id="PTHR30134:SF1">
    <property type="entry name" value="COBW_HYPB_UREG NUCLEOTIDE-BINDING DOMAIN-CONTAINING PROTEIN"/>
    <property type="match status" value="1"/>
</dbReference>
<dbReference type="GeneID" id="27137938"/>
<dbReference type="KEGG" id="mema:MMAB1_2246"/>